<dbReference type="EMBL" id="CP000930">
    <property type="protein sequence ID" value="ABZ85126.1"/>
    <property type="molecule type" value="Genomic_DNA"/>
</dbReference>
<dbReference type="HOGENOM" id="CLU_2647450_0_0_9"/>
<evidence type="ECO:0000313" key="10">
    <source>
        <dbReference type="EMBL" id="ABZ85089.1"/>
    </source>
</evidence>
<dbReference type="KEGG" id="hmo:HM1_1634"/>
<evidence type="ECO:0000313" key="7">
    <source>
        <dbReference type="EMBL" id="ABZ84204.1"/>
    </source>
</evidence>
<evidence type="ECO:0000313" key="6">
    <source>
        <dbReference type="EMBL" id="ABZ83912.1"/>
    </source>
</evidence>
<evidence type="ECO:0000313" key="15">
    <source>
        <dbReference type="EMBL" id="ABZ85236.1"/>
    </source>
</evidence>
<dbReference type="KEGG" id="hmo:HM1_0748"/>
<dbReference type="KEGG" id="hmo:HM1_1335"/>
<keyword evidence="17" id="KW-1185">Reference proteome</keyword>
<dbReference type="EMBL" id="CP000930">
    <property type="protein sequence ID" value="ABZ85112.1"/>
    <property type="molecule type" value="Genomic_DNA"/>
</dbReference>
<dbReference type="EMBL" id="CP000930">
    <property type="protein sequence ID" value="ABZ85602.1"/>
    <property type="molecule type" value="Genomic_DNA"/>
</dbReference>
<dbReference type="AlphaFoldDB" id="B0TA91"/>
<dbReference type="EMBL" id="CP000930">
    <property type="protein sequence ID" value="ABZ83628.1"/>
    <property type="molecule type" value="Genomic_DNA"/>
</dbReference>
<dbReference type="EMBL" id="CP000930">
    <property type="protein sequence ID" value="ABZ84204.1"/>
    <property type="molecule type" value="Genomic_DNA"/>
</dbReference>
<evidence type="ECO:0000313" key="2">
    <source>
        <dbReference type="EMBL" id="ABZ82790.1"/>
    </source>
</evidence>
<organism evidence="4 17">
    <name type="scientific">Heliobacterium modesticaldum (strain ATCC 51547 / Ice1)</name>
    <dbReference type="NCBI Taxonomy" id="498761"/>
    <lineage>
        <taxon>Bacteria</taxon>
        <taxon>Bacillati</taxon>
        <taxon>Bacillota</taxon>
        <taxon>Clostridia</taxon>
        <taxon>Eubacteriales</taxon>
        <taxon>Heliobacteriaceae</taxon>
        <taxon>Heliomicrobium</taxon>
    </lineage>
</organism>
<dbReference type="EMBL" id="CP000930">
    <property type="protein sequence ID" value="ABZ85144.1"/>
    <property type="molecule type" value="Genomic_DNA"/>
</dbReference>
<dbReference type="EMBL" id="CP000930">
    <property type="protein sequence ID" value="ABZ85190.1"/>
    <property type="molecule type" value="Genomic_DNA"/>
</dbReference>
<evidence type="ECO:0000313" key="3">
    <source>
        <dbReference type="EMBL" id="ABZ83003.1"/>
    </source>
</evidence>
<evidence type="ECO:0000313" key="1">
    <source>
        <dbReference type="EMBL" id="ABZ82654.1"/>
    </source>
</evidence>
<dbReference type="KEGG" id="hmo:HM1_3101"/>
<dbReference type="EMBL" id="CP000930">
    <property type="protein sequence ID" value="ABZ84232.1"/>
    <property type="molecule type" value="Genomic_DNA"/>
</dbReference>
<dbReference type="EMBL" id="CP000930">
    <property type="protein sequence ID" value="ABZ83912.1"/>
    <property type="molecule type" value="Genomic_DNA"/>
</dbReference>
<evidence type="ECO:0000313" key="8">
    <source>
        <dbReference type="EMBL" id="ABZ84232.1"/>
    </source>
</evidence>
<evidence type="ECO:0000313" key="9">
    <source>
        <dbReference type="EMBL" id="ABZ84466.1"/>
    </source>
</evidence>
<dbReference type="KEGG" id="hmo:HM1_2597"/>
<name>B0TA91_HELMI</name>
<dbReference type="EMBL" id="CP000930">
    <property type="protein sequence ID" value="ABZ82790.1"/>
    <property type="molecule type" value="Genomic_DNA"/>
</dbReference>
<dbReference type="KEGG" id="hmo:HM1_2707"/>
<evidence type="ECO:0000313" key="12">
    <source>
        <dbReference type="EMBL" id="ABZ85126.1"/>
    </source>
</evidence>
<sequence length="73" mass="7661">MVPRQASPGKNVAFPSIYPPHLLSAAFGDKDFALFGKLIQLPLASPGVRGPRAGGLPLASFRFRLAADTLALS</sequence>
<evidence type="ECO:0000313" key="14">
    <source>
        <dbReference type="EMBL" id="ABZ85190.1"/>
    </source>
</evidence>
<dbReference type="KEGG" id="hmo:HM1_1662"/>
<reference evidence="4 17" key="1">
    <citation type="journal article" date="2008" name="J. Bacteriol.">
        <title>The genome of Heliobacterium modesticaldum, a phototrophic representative of the Firmicutes containing the simplest photosynthetic apparatus.</title>
        <authorList>
            <person name="Sattley W.M."/>
            <person name="Madigan M.T."/>
            <person name="Swingley W.D."/>
            <person name="Cheung P.C."/>
            <person name="Clocksin K.M."/>
            <person name="Conrad A.L."/>
            <person name="Dejesa L.C."/>
            <person name="Honchak B.M."/>
            <person name="Jung D.O."/>
            <person name="Karbach L.E."/>
            <person name="Kurdoglu A."/>
            <person name="Lahiri S."/>
            <person name="Mastrian S.D."/>
            <person name="Page L.E."/>
            <person name="Taylor H.L."/>
            <person name="Wang Z.T."/>
            <person name="Raymond J."/>
            <person name="Chen M."/>
            <person name="Blankenship R.E."/>
            <person name="Touchman J.W."/>
        </authorList>
    </citation>
    <scope>NUCLEOTIDE SEQUENCE [LARGE SCALE GENOMIC DNA]</scope>
    <source>
        <strain evidence="17">ATCC 51547 / Ice1</strain>
        <strain evidence="4">Ice1</strain>
    </source>
</reference>
<evidence type="ECO:0000313" key="11">
    <source>
        <dbReference type="EMBL" id="ABZ85112.1"/>
    </source>
</evidence>
<evidence type="ECO:0000313" key="13">
    <source>
        <dbReference type="EMBL" id="ABZ85144.1"/>
    </source>
</evidence>
<evidence type="ECO:0000313" key="16">
    <source>
        <dbReference type="EMBL" id="ABZ85602.1"/>
    </source>
</evidence>
<dbReference type="EMBL" id="CP000930">
    <property type="protein sequence ID" value="ABZ85089.1"/>
    <property type="molecule type" value="Genomic_DNA"/>
</dbReference>
<dbReference type="KEGG" id="hmo:HM1_0384"/>
<dbReference type="Proteomes" id="UP000008550">
    <property type="component" value="Chromosome"/>
</dbReference>
<dbReference type="eggNOG" id="ENOG50334AQ">
    <property type="taxonomic scope" value="Bacteria"/>
</dbReference>
<evidence type="ECO:0000313" key="5">
    <source>
        <dbReference type="EMBL" id="ABZ83807.1"/>
    </source>
</evidence>
<protein>
    <submittedName>
        <fullName evidence="4">Uncharacterized protein</fullName>
    </submittedName>
</protein>
<proteinExistence type="predicted"/>
<dbReference type="EMBL" id="CP000930">
    <property type="protein sequence ID" value="ABZ83807.1"/>
    <property type="molecule type" value="Genomic_DNA"/>
</dbReference>
<accession>B0TA91</accession>
<dbReference type="KEGG" id="hmo:HM1_2552"/>
<dbReference type="KEGG" id="hmo:HM1_2615"/>
<evidence type="ECO:0000313" key="4">
    <source>
        <dbReference type="EMBL" id="ABZ83628.1"/>
    </source>
</evidence>
<dbReference type="KEGG" id="hmo:HM1_0938"/>
<gene>
    <name evidence="1" type="ORF">HM1_0029</name>
    <name evidence="2" type="ORF">HM1_0171</name>
    <name evidence="3" type="ORF">HM1_0384</name>
    <name evidence="5" type="ORF">HM1_0748</name>
    <name evidence="4" type="ORF">HM1_0938</name>
    <name evidence="6" type="ORF">HM1_1335</name>
    <name evidence="7" type="ORF">HM1_1634</name>
    <name evidence="8" type="ORF">HM1_1662</name>
    <name evidence="9" type="ORF">HM1_1907</name>
    <name evidence="10" type="ORF">HM1_2552</name>
    <name evidence="11" type="ORF">HM1_2576</name>
    <name evidence="12" type="ORF">HM1_2597</name>
    <name evidence="13" type="ORF">HM1_2615</name>
    <name evidence="14" type="ORF">HM1_2661</name>
    <name evidence="15" type="ORF">HM1_2707</name>
    <name evidence="16" type="ORF">HM1_3101</name>
</gene>
<dbReference type="EMBL" id="CP000930">
    <property type="protein sequence ID" value="ABZ84466.1"/>
    <property type="molecule type" value="Genomic_DNA"/>
</dbReference>
<dbReference type="KEGG" id="hmo:HM1_0171"/>
<dbReference type="KEGG" id="hmo:HM1_2576"/>
<dbReference type="EMBL" id="CP000930">
    <property type="protein sequence ID" value="ABZ82654.1"/>
    <property type="molecule type" value="Genomic_DNA"/>
</dbReference>
<dbReference type="KEGG" id="hmo:HM1_2661"/>
<evidence type="ECO:0000313" key="17">
    <source>
        <dbReference type="Proteomes" id="UP000008550"/>
    </source>
</evidence>
<dbReference type="OrthoDB" id="2622328at2"/>
<dbReference type="EMBL" id="CP000930">
    <property type="protein sequence ID" value="ABZ85236.1"/>
    <property type="molecule type" value="Genomic_DNA"/>
</dbReference>
<dbReference type="EMBL" id="CP000930">
    <property type="protein sequence ID" value="ABZ83003.1"/>
    <property type="molecule type" value="Genomic_DNA"/>
</dbReference>
<dbReference type="KEGG" id="hmo:HM1_1907"/>
<dbReference type="KEGG" id="hmo:HM1_0029"/>